<reference evidence="2" key="1">
    <citation type="journal article" date="2019" name="Int. J. Syst. Evol. Microbiol.">
        <title>The Global Catalogue of Microorganisms (GCM) 10K type strain sequencing project: providing services to taxonomists for standard genome sequencing and annotation.</title>
        <authorList>
            <consortium name="The Broad Institute Genomics Platform"/>
            <consortium name="The Broad Institute Genome Sequencing Center for Infectious Disease"/>
            <person name="Wu L."/>
            <person name="Ma J."/>
        </authorList>
    </citation>
    <scope>NUCLEOTIDE SEQUENCE [LARGE SCALE GENOMIC DNA]</scope>
    <source>
        <strain evidence="2">CGMCC 1.15341</strain>
    </source>
</reference>
<keyword evidence="2" id="KW-1185">Reference proteome</keyword>
<dbReference type="Proteomes" id="UP000629025">
    <property type="component" value="Unassembled WGS sequence"/>
</dbReference>
<name>A0ABQ1KW24_9GAMM</name>
<comment type="caution">
    <text evidence="1">The sequence shown here is derived from an EMBL/GenBank/DDBJ whole genome shotgun (WGS) entry which is preliminary data.</text>
</comment>
<proteinExistence type="predicted"/>
<evidence type="ECO:0000313" key="1">
    <source>
        <dbReference type="EMBL" id="GGC08702.1"/>
    </source>
</evidence>
<organism evidence="1 2">
    <name type="scientific">Marinobacterium zhoushanense</name>
    <dbReference type="NCBI Taxonomy" id="1679163"/>
    <lineage>
        <taxon>Bacteria</taxon>
        <taxon>Pseudomonadati</taxon>
        <taxon>Pseudomonadota</taxon>
        <taxon>Gammaproteobacteria</taxon>
        <taxon>Oceanospirillales</taxon>
        <taxon>Oceanospirillaceae</taxon>
        <taxon>Marinobacterium</taxon>
    </lineage>
</organism>
<gene>
    <name evidence="1" type="ORF">GCM10011352_38800</name>
</gene>
<sequence length="81" mass="9068">MYAPSGHSFPEQEILRTIMTAVAKKDIGIFPSFSRSTFAEFMIEVSKHCRSNVSGRMRPAGEYARISSEIDRTSVILPVVM</sequence>
<protein>
    <submittedName>
        <fullName evidence="1">Uncharacterized protein</fullName>
    </submittedName>
</protein>
<dbReference type="EMBL" id="BMIJ01000009">
    <property type="protein sequence ID" value="GGC08702.1"/>
    <property type="molecule type" value="Genomic_DNA"/>
</dbReference>
<accession>A0ABQ1KW24</accession>
<evidence type="ECO:0000313" key="2">
    <source>
        <dbReference type="Proteomes" id="UP000629025"/>
    </source>
</evidence>